<dbReference type="Pfam" id="PF14561">
    <property type="entry name" value="TPR_20"/>
    <property type="match status" value="1"/>
</dbReference>
<dbReference type="RefSeq" id="WP_168886035.1">
    <property type="nucleotide sequence ID" value="NZ_JABAHY010000001.1"/>
</dbReference>
<dbReference type="Proteomes" id="UP000523139">
    <property type="component" value="Unassembled WGS sequence"/>
</dbReference>
<keyword evidence="1" id="KW-0802">TPR repeat</keyword>
<feature type="region of interest" description="Disordered" evidence="2">
    <location>
        <begin position="156"/>
        <end position="181"/>
    </location>
</feature>
<feature type="region of interest" description="Disordered" evidence="2">
    <location>
        <begin position="1"/>
        <end position="44"/>
    </location>
</feature>
<dbReference type="EMBL" id="JABAHY010000001">
    <property type="protein sequence ID" value="NLS08531.1"/>
    <property type="molecule type" value="Genomic_DNA"/>
</dbReference>
<sequence length="316" mass="33307">MSEQNSAPETSAVNTQGAVDLSGLAEQAQQSQQPQSQGSAQGSDSWVLAVQPQQLQQVVQLSAQVPVLVLIHGEDATSQQFSSTLGEAVDAQGGRLVLATIDAAASPEIAQQADQLPVVTAFLGGQPIAEFDATKAPVEQLPQVVSQILQLATQNGISGTVPPQSRKAGAENAEGEEPELPPLHKKAQDALEAGDYDAAIAAYEQAIKEKPDDSEAKLGLAQVQLIKRTQDLDLAAARQAAADNPDDVQAQLRVADADVLGGHVEDAFARLIRFIQGHFGDDRETARKHLVELFGIVGDQDPRVAAARKKLATALF</sequence>
<dbReference type="Gene3D" id="1.25.40.10">
    <property type="entry name" value="Tetratricopeptide repeat domain"/>
    <property type="match status" value="2"/>
</dbReference>
<accession>A0A7X8YCP4</accession>
<evidence type="ECO:0000313" key="3">
    <source>
        <dbReference type="EMBL" id="NLS08531.1"/>
    </source>
</evidence>
<name>A0A7X8YCP4_9MICC</name>
<dbReference type="Pfam" id="PF14559">
    <property type="entry name" value="TPR_19"/>
    <property type="match status" value="1"/>
</dbReference>
<evidence type="ECO:0000256" key="2">
    <source>
        <dbReference type="SAM" id="MobiDB-lite"/>
    </source>
</evidence>
<gene>
    <name evidence="3" type="ORF">HGQ17_00610</name>
</gene>
<reference evidence="3 4" key="1">
    <citation type="submission" date="2020-04" db="EMBL/GenBank/DDBJ databases">
        <title>Nesterenkonia sp. nov., isolated from marine sediment.</title>
        <authorList>
            <person name="Zhang G."/>
        </authorList>
    </citation>
    <scope>NUCLEOTIDE SEQUENCE [LARGE SCALE GENOMIC DNA]</scope>
    <source>
        <strain evidence="3 4">MY13</strain>
    </source>
</reference>
<organism evidence="3 4">
    <name type="scientific">Nesterenkonia sedimenti</name>
    <dbReference type="NCBI Taxonomy" id="1463632"/>
    <lineage>
        <taxon>Bacteria</taxon>
        <taxon>Bacillati</taxon>
        <taxon>Actinomycetota</taxon>
        <taxon>Actinomycetes</taxon>
        <taxon>Micrococcales</taxon>
        <taxon>Micrococcaceae</taxon>
        <taxon>Nesterenkonia</taxon>
    </lineage>
</organism>
<dbReference type="InterPro" id="IPR019734">
    <property type="entry name" value="TPR_rpt"/>
</dbReference>
<feature type="compositionally biased region" description="Low complexity" evidence="2">
    <location>
        <begin position="22"/>
        <end position="44"/>
    </location>
</feature>
<keyword evidence="4" id="KW-1185">Reference proteome</keyword>
<evidence type="ECO:0000256" key="1">
    <source>
        <dbReference type="PROSITE-ProRule" id="PRU00339"/>
    </source>
</evidence>
<proteinExistence type="predicted"/>
<evidence type="ECO:0000313" key="4">
    <source>
        <dbReference type="Proteomes" id="UP000523139"/>
    </source>
</evidence>
<dbReference type="InterPro" id="IPR011990">
    <property type="entry name" value="TPR-like_helical_dom_sf"/>
</dbReference>
<dbReference type="SUPFAM" id="SSF48452">
    <property type="entry name" value="TPR-like"/>
    <property type="match status" value="1"/>
</dbReference>
<comment type="caution">
    <text evidence="3">The sequence shown here is derived from an EMBL/GenBank/DDBJ whole genome shotgun (WGS) entry which is preliminary data.</text>
</comment>
<dbReference type="PROSITE" id="PS50005">
    <property type="entry name" value="TPR"/>
    <property type="match status" value="1"/>
</dbReference>
<feature type="repeat" description="TPR" evidence="1">
    <location>
        <begin position="180"/>
        <end position="213"/>
    </location>
</feature>
<protein>
    <submittedName>
        <fullName evidence="3">Tetratricopeptide repeat protein</fullName>
    </submittedName>
</protein>
<dbReference type="AlphaFoldDB" id="A0A7X8YCP4"/>
<feature type="compositionally biased region" description="Polar residues" evidence="2">
    <location>
        <begin position="1"/>
        <end position="17"/>
    </location>
</feature>